<comment type="similarity">
    <text evidence="1">Belongs to the proteasome inhibitor PI31 family.</text>
</comment>
<feature type="region of interest" description="Disordered" evidence="3">
    <location>
        <begin position="360"/>
        <end position="382"/>
    </location>
</feature>
<dbReference type="AlphaFoldDB" id="A0A8J9X9A2"/>
<feature type="compositionally biased region" description="Low complexity" evidence="3">
    <location>
        <begin position="83"/>
        <end position="92"/>
    </location>
</feature>
<sequence>MSTSKKPKLSDEFEAVKQYLLACTVVPKEHPAIQAALHGMDQEIKRQERDWKLRQKFTREREEPVTIEKINLPPVDAAAPNLSSSAATTKASGGRVKRGSPTMIGALPDDWHDVSEDQHDSPLKDYTSNEETDVTGLSFLGKQLAKDAVSLMALHQTKTRSPVAAIALGLHAAMLSDPLVFVCTGVPELSPSTVISKGFAAPIRELSQDQFLPTDWDKSEKLVLLRYRKQSTGSLILRVEKLNSEGSLKDVTIEISLYPTSTPEPPSSSLIFSLADHLNIDSWSRALRQESSVAPALHYKALGTLLSRFAHTFDLGSVGDDASELNMPYVDTTIRQQQQQPQNFRIAGESRLDPPARPAYVDNQPWDHDRTPTIEDSFPGNYSRRGDFSGDLMPGGITGPNFGRIDPSQGGSLMGPNHPVFNGGIGGVGPNSGFGMRPRFDPFGPPGGPTDPEQGVPDGQQRRRPGGSGNPNPDHLRPPNNLNNNMFM</sequence>
<dbReference type="PANTHER" id="PTHR13266:SF1">
    <property type="entry name" value="PROTEASOME INHIBITOR PI31 SUBUNIT"/>
    <property type="match status" value="1"/>
</dbReference>
<dbReference type="InterPro" id="IPR045128">
    <property type="entry name" value="PI31-like"/>
</dbReference>
<dbReference type="GO" id="GO:0070628">
    <property type="term" value="F:proteasome binding"/>
    <property type="evidence" value="ECO:0007669"/>
    <property type="project" value="InterPro"/>
</dbReference>
<evidence type="ECO:0000313" key="5">
    <source>
        <dbReference type="EMBL" id="CAG9294117.1"/>
    </source>
</evidence>
<dbReference type="GO" id="GO:0043161">
    <property type="term" value="P:proteasome-mediated ubiquitin-dependent protein catabolic process"/>
    <property type="evidence" value="ECO:0007669"/>
    <property type="project" value="InterPro"/>
</dbReference>
<dbReference type="Proteomes" id="UP000836788">
    <property type="component" value="Chromosome 9"/>
</dbReference>
<feature type="region of interest" description="Disordered" evidence="3">
    <location>
        <begin position="428"/>
        <end position="488"/>
    </location>
</feature>
<dbReference type="Pfam" id="PF11566">
    <property type="entry name" value="PI31_Prot_N"/>
    <property type="match status" value="1"/>
</dbReference>
<evidence type="ECO:0000256" key="2">
    <source>
        <dbReference type="ARBA" id="ARBA00022942"/>
    </source>
</evidence>
<feature type="region of interest" description="Disordered" evidence="3">
    <location>
        <begin position="78"/>
        <end position="101"/>
    </location>
</feature>
<evidence type="ECO:0000256" key="1">
    <source>
        <dbReference type="ARBA" id="ARBA00006405"/>
    </source>
</evidence>
<dbReference type="InterPro" id="IPR021625">
    <property type="entry name" value="PI31_Prot_N"/>
</dbReference>
<gene>
    <name evidence="5" type="ORF">PTTT1_LOCUS53658</name>
</gene>
<evidence type="ECO:0000259" key="4">
    <source>
        <dbReference type="Pfam" id="PF11566"/>
    </source>
</evidence>
<accession>A0A8J9X9A2</accession>
<dbReference type="GO" id="GO:0004866">
    <property type="term" value="F:endopeptidase inhibitor activity"/>
    <property type="evidence" value="ECO:0007669"/>
    <property type="project" value="InterPro"/>
</dbReference>
<name>A0A8J9X9A2_PHATR</name>
<proteinExistence type="inferred from homology"/>
<protein>
    <recommendedName>
        <fullName evidence="4">PI31 proteasome regulator N-terminal domain-containing protein</fullName>
    </recommendedName>
</protein>
<dbReference type="PANTHER" id="PTHR13266">
    <property type="entry name" value="PROTEASOME INHIBITOR"/>
    <property type="match status" value="1"/>
</dbReference>
<feature type="domain" description="PI31 proteasome regulator N-terminal" evidence="4">
    <location>
        <begin position="159"/>
        <end position="244"/>
    </location>
</feature>
<evidence type="ECO:0000256" key="3">
    <source>
        <dbReference type="SAM" id="MobiDB-lite"/>
    </source>
</evidence>
<keyword evidence="2" id="KW-0647">Proteasome</keyword>
<dbReference type="GO" id="GO:0000502">
    <property type="term" value="C:proteasome complex"/>
    <property type="evidence" value="ECO:0007669"/>
    <property type="project" value="UniProtKB-KW"/>
</dbReference>
<dbReference type="Gene3D" id="3.40.1000.30">
    <property type="match status" value="1"/>
</dbReference>
<dbReference type="EMBL" id="OU594950">
    <property type="protein sequence ID" value="CAG9294117.1"/>
    <property type="molecule type" value="Genomic_DNA"/>
</dbReference>
<reference evidence="5" key="1">
    <citation type="submission" date="2022-02" db="EMBL/GenBank/DDBJ databases">
        <authorList>
            <person name="Giguere J D."/>
        </authorList>
    </citation>
    <scope>NUCLEOTIDE SEQUENCE</scope>
    <source>
        <strain evidence="5">CCAP 1055/1</strain>
    </source>
</reference>
<organism evidence="5">
    <name type="scientific">Phaeodactylum tricornutum</name>
    <name type="common">Diatom</name>
    <dbReference type="NCBI Taxonomy" id="2850"/>
    <lineage>
        <taxon>Eukaryota</taxon>
        <taxon>Sar</taxon>
        <taxon>Stramenopiles</taxon>
        <taxon>Ochrophyta</taxon>
        <taxon>Bacillariophyta</taxon>
        <taxon>Bacillariophyceae</taxon>
        <taxon>Bacillariophycidae</taxon>
        <taxon>Naviculales</taxon>
        <taxon>Phaeodactylaceae</taxon>
        <taxon>Phaeodactylum</taxon>
    </lineage>
</organism>